<evidence type="ECO:0000256" key="3">
    <source>
        <dbReference type="ARBA" id="ARBA00023125"/>
    </source>
</evidence>
<dbReference type="EMBL" id="JAOQJF010000003">
    <property type="protein sequence ID" value="MCU6798763.1"/>
    <property type="molecule type" value="Genomic_DNA"/>
</dbReference>
<comment type="subunit">
    <text evidence="6">Homotetramer. Forms an RuvA(8)-RuvB(12)-Holliday junction (HJ) complex. HJ DNA is sandwiched between 2 RuvA tetramers; dsDNA enters through RuvA and exits via RuvB. An RuvB hexamer assembles on each DNA strand where it exits the tetramer. Each RuvB hexamer is contacted by two RuvA subunits (via domain III) on 2 adjacent RuvB subunits; this complex drives branch migration. In the full resolvosome a probable DNA-RuvA(4)-RuvB(12)-RuvC(2) complex forms which resolves the HJ.</text>
</comment>
<dbReference type="InterPro" id="IPR013849">
    <property type="entry name" value="DNA_helicase_Holl-junc_RuvA_I"/>
</dbReference>
<dbReference type="InterPro" id="IPR010994">
    <property type="entry name" value="RuvA_2-like"/>
</dbReference>
<comment type="subcellular location">
    <subcellularLocation>
        <location evidence="6">Cytoplasm</location>
    </subcellularLocation>
</comment>
<keyword evidence="2 6" id="KW-0227">DNA damage</keyword>
<organism evidence="8 9">
    <name type="scientific">Alitiscatomonas aceti</name>
    <dbReference type="NCBI Taxonomy" id="2981724"/>
    <lineage>
        <taxon>Bacteria</taxon>
        <taxon>Bacillati</taxon>
        <taxon>Bacillota</taxon>
        <taxon>Clostridia</taxon>
        <taxon>Lachnospirales</taxon>
        <taxon>Lachnospiraceae</taxon>
        <taxon>Alitiscatomonas</taxon>
    </lineage>
</organism>
<accession>A0ABT2UVT3</accession>
<evidence type="ECO:0000256" key="6">
    <source>
        <dbReference type="HAMAP-Rule" id="MF_00031"/>
    </source>
</evidence>
<dbReference type="Gene3D" id="2.40.50.140">
    <property type="entry name" value="Nucleic acid-binding proteins"/>
    <property type="match status" value="1"/>
</dbReference>
<dbReference type="SUPFAM" id="SSF47781">
    <property type="entry name" value="RuvA domain 2-like"/>
    <property type="match status" value="1"/>
</dbReference>
<keyword evidence="4 6" id="KW-0233">DNA recombination</keyword>
<comment type="caution">
    <text evidence="6">Lacks conserved residue(s) required for the propagation of feature annotation.</text>
</comment>
<evidence type="ECO:0000313" key="9">
    <source>
        <dbReference type="Proteomes" id="UP001652395"/>
    </source>
</evidence>
<keyword evidence="1 6" id="KW-0963">Cytoplasm</keyword>
<evidence type="ECO:0000256" key="5">
    <source>
        <dbReference type="ARBA" id="ARBA00023204"/>
    </source>
</evidence>
<dbReference type="InterPro" id="IPR003583">
    <property type="entry name" value="Hlx-hairpin-Hlx_DNA-bd_motif"/>
</dbReference>
<gene>
    <name evidence="6 8" type="primary">ruvA</name>
    <name evidence="8" type="ORF">OCV69_02215</name>
</gene>
<dbReference type="Proteomes" id="UP001652395">
    <property type="component" value="Unassembled WGS sequence"/>
</dbReference>
<evidence type="ECO:0000256" key="2">
    <source>
        <dbReference type="ARBA" id="ARBA00022763"/>
    </source>
</evidence>
<dbReference type="NCBIfam" id="TIGR00084">
    <property type="entry name" value="ruvA"/>
    <property type="match status" value="1"/>
</dbReference>
<dbReference type="Gene3D" id="1.10.150.20">
    <property type="entry name" value="5' to 3' exonuclease, C-terminal subdomain"/>
    <property type="match status" value="1"/>
</dbReference>
<dbReference type="InterPro" id="IPR000085">
    <property type="entry name" value="RuvA"/>
</dbReference>
<dbReference type="Pfam" id="PF14520">
    <property type="entry name" value="HHH_5"/>
    <property type="match status" value="1"/>
</dbReference>
<evidence type="ECO:0000256" key="4">
    <source>
        <dbReference type="ARBA" id="ARBA00023172"/>
    </source>
</evidence>
<dbReference type="SMART" id="SM00278">
    <property type="entry name" value="HhH1"/>
    <property type="match status" value="2"/>
</dbReference>
<reference evidence="8 9" key="1">
    <citation type="journal article" date="2021" name="ISME Commun">
        <title>Automated analysis of genomic sequences facilitates high-throughput and comprehensive description of bacteria.</title>
        <authorList>
            <person name="Hitch T.C.A."/>
        </authorList>
    </citation>
    <scope>NUCLEOTIDE SEQUENCE [LARGE SCALE GENOMIC DNA]</scope>
    <source>
        <strain evidence="9">f_CCE</strain>
    </source>
</reference>
<feature type="region of interest" description="Domain III" evidence="6">
    <location>
        <begin position="158"/>
        <end position="205"/>
    </location>
</feature>
<keyword evidence="9" id="KW-1185">Reference proteome</keyword>
<dbReference type="Pfam" id="PF01330">
    <property type="entry name" value="RuvA_N"/>
    <property type="match status" value="1"/>
</dbReference>
<feature type="domain" description="Helix-hairpin-helix DNA-binding motif class 1" evidence="7">
    <location>
        <begin position="108"/>
        <end position="127"/>
    </location>
</feature>
<comment type="caution">
    <text evidence="8">The sequence shown here is derived from an EMBL/GenBank/DDBJ whole genome shotgun (WGS) entry which is preliminary data.</text>
</comment>
<evidence type="ECO:0000259" key="7">
    <source>
        <dbReference type="SMART" id="SM00278"/>
    </source>
</evidence>
<evidence type="ECO:0000256" key="1">
    <source>
        <dbReference type="ARBA" id="ARBA00022490"/>
    </source>
</evidence>
<dbReference type="InterPro" id="IPR012340">
    <property type="entry name" value="NA-bd_OB-fold"/>
</dbReference>
<dbReference type="Pfam" id="PF07499">
    <property type="entry name" value="RuvA_C"/>
    <property type="match status" value="1"/>
</dbReference>
<dbReference type="SUPFAM" id="SSF50249">
    <property type="entry name" value="Nucleic acid-binding proteins"/>
    <property type="match status" value="1"/>
</dbReference>
<feature type="region of interest" description="Domain I" evidence="6">
    <location>
        <begin position="1"/>
        <end position="64"/>
    </location>
</feature>
<evidence type="ECO:0000313" key="8">
    <source>
        <dbReference type="EMBL" id="MCU6798763.1"/>
    </source>
</evidence>
<proteinExistence type="inferred from homology"/>
<name>A0ABT2UVT3_9FIRM</name>
<dbReference type="InterPro" id="IPR036267">
    <property type="entry name" value="RuvA_C_sf"/>
</dbReference>
<keyword evidence="5 6" id="KW-0234">DNA repair</keyword>
<feature type="domain" description="Helix-hairpin-helix DNA-binding motif class 1" evidence="7">
    <location>
        <begin position="73"/>
        <end position="92"/>
    </location>
</feature>
<dbReference type="SUPFAM" id="SSF46929">
    <property type="entry name" value="DNA helicase RuvA subunit, C-terminal domain"/>
    <property type="match status" value="1"/>
</dbReference>
<dbReference type="RefSeq" id="WP_022274146.1">
    <property type="nucleotide sequence ID" value="NZ_JAOQJF010000003.1"/>
</dbReference>
<comment type="function">
    <text evidence="6">The RuvA-RuvB-RuvC complex processes Holliday junction (HJ) DNA during genetic recombination and DNA repair, while the RuvA-RuvB complex plays an important role in the rescue of blocked DNA replication forks via replication fork reversal (RFR). RuvA specifically binds to HJ cruciform DNA, conferring on it an open structure. The RuvB hexamer acts as an ATP-dependent pump, pulling dsDNA into and through the RuvAB complex. HJ branch migration allows RuvC to scan DNA until it finds its consensus sequence, where it cleaves and resolves the cruciform DNA.</text>
</comment>
<keyword evidence="3 6" id="KW-0238">DNA-binding</keyword>
<protein>
    <recommendedName>
        <fullName evidence="6">Holliday junction branch migration complex subunit RuvA</fullName>
    </recommendedName>
</protein>
<dbReference type="InterPro" id="IPR011114">
    <property type="entry name" value="RuvA_C"/>
</dbReference>
<dbReference type="CDD" id="cd14332">
    <property type="entry name" value="UBA_RuvA_C"/>
    <property type="match status" value="1"/>
</dbReference>
<sequence length="205" mass="21649">MISYIRGTLAEKNEDSAVVEAHGVGYQIFVPVPVLSELPPLGESVKIYTYFSVREDGMSLFGFLSRQDLAMFKQLIGVNGIGPKSALGILSALRPDVLRMAVASGDAKTISRAPGVGPKTAQRIILDLKDKIRPEDVLAGGLEESLAVPEEISGVGQAGKEAVEALTALGYSAAEAAGAVKKVKITEEMTAEDVLKGALRHLAFL</sequence>
<dbReference type="Gene3D" id="1.10.8.10">
    <property type="entry name" value="DNA helicase RuvA subunit, C-terminal domain"/>
    <property type="match status" value="1"/>
</dbReference>
<comment type="similarity">
    <text evidence="6">Belongs to the RuvA family.</text>
</comment>
<dbReference type="HAMAP" id="MF_00031">
    <property type="entry name" value="DNA_HJ_migration_RuvA"/>
    <property type="match status" value="1"/>
</dbReference>
<comment type="domain">
    <text evidence="6">Has three domains with a flexible linker between the domains II and III and assumes an 'L' shape. Domain III is highly mobile and contacts RuvB.</text>
</comment>